<name>A0AAE4C512_9FLAO</name>
<evidence type="ECO:0008006" key="3">
    <source>
        <dbReference type="Google" id="ProtNLM"/>
    </source>
</evidence>
<dbReference type="Proteomes" id="UP001184861">
    <property type="component" value="Unassembled WGS sequence"/>
</dbReference>
<dbReference type="Gene3D" id="1.10.30.50">
    <property type="match status" value="1"/>
</dbReference>
<protein>
    <recommendedName>
        <fullName evidence="3">HNH endonuclease</fullName>
    </recommendedName>
</protein>
<comment type="caution">
    <text evidence="1">The sequence shown here is derived from an EMBL/GenBank/DDBJ whole genome shotgun (WGS) entry which is preliminary data.</text>
</comment>
<organism evidence="1 2">
    <name type="scientific">Chryseobacterium rhizosphaerae</name>
    <dbReference type="NCBI Taxonomy" id="395937"/>
    <lineage>
        <taxon>Bacteria</taxon>
        <taxon>Pseudomonadati</taxon>
        <taxon>Bacteroidota</taxon>
        <taxon>Flavobacteriia</taxon>
        <taxon>Flavobacteriales</taxon>
        <taxon>Weeksellaceae</taxon>
        <taxon>Chryseobacterium group</taxon>
        <taxon>Chryseobacterium</taxon>
    </lineage>
</organism>
<evidence type="ECO:0000313" key="2">
    <source>
        <dbReference type="Proteomes" id="UP001184861"/>
    </source>
</evidence>
<reference evidence="1" key="1">
    <citation type="submission" date="2023-07" db="EMBL/GenBank/DDBJ databases">
        <title>Sorghum-associated microbial communities from plants grown in Nebraska, USA.</title>
        <authorList>
            <person name="Schachtman D."/>
        </authorList>
    </citation>
    <scope>NUCLEOTIDE SEQUENCE</scope>
    <source>
        <strain evidence="1">DS2360</strain>
    </source>
</reference>
<dbReference type="RefSeq" id="WP_309946628.1">
    <property type="nucleotide sequence ID" value="NZ_JAVDQY010000003.1"/>
</dbReference>
<evidence type="ECO:0000313" key="1">
    <source>
        <dbReference type="EMBL" id="MDR6527210.1"/>
    </source>
</evidence>
<accession>A0AAE4C512</accession>
<sequence>MIRIDTSPLDNIKNDYIKLVKKYFNYNVSKKNKKKQIINKDKLINIFQNSNTMESKMLKYFHINLEKIITAKPEDLENQNKLFLKRINYNKNDKVHIAQFDFFKARMINYYKYFFQEKFIHKGEEINYGRWLSKIMGVNVCPYCNHNYIFTLNDNDNKVYTKPEFDHFYSKSDFPLLSLSLYNLVPSCSVCNKIKLKKEISFFPYRENCKETLKFIIDSEGDENPHQWVTGEGKINLKIKHTFDGINETSDLKDTIILQLGIDKIYSEHLDYVEELLDKVYAYNKDYYTSMIDSYNGLNKTPQQIETIIWGAYLEENKKRPLSKLTADILDQLKIKRIE</sequence>
<proteinExistence type="predicted"/>
<dbReference type="EMBL" id="JAVDQY010000003">
    <property type="protein sequence ID" value="MDR6527210.1"/>
    <property type="molecule type" value="Genomic_DNA"/>
</dbReference>
<gene>
    <name evidence="1" type="ORF">J2787_002602</name>
</gene>
<dbReference type="AlphaFoldDB" id="A0AAE4C512"/>